<dbReference type="RefSeq" id="WP_126919091.1">
    <property type="nucleotide sequence ID" value="NZ_ML133686.1"/>
</dbReference>
<dbReference type="OrthoDB" id="88903at2"/>
<reference evidence="2" key="1">
    <citation type="submission" date="2018-11" db="EMBL/GenBank/DDBJ databases">
        <title>Rhizobium chutanense sp. nov., isolated from root nodules of Phaseolus vulgaris in China.</title>
        <authorList>
            <person name="Huo Y."/>
        </authorList>
    </citation>
    <scope>NUCLEOTIDE SEQUENCE [LARGE SCALE GENOMIC DNA]</scope>
    <source>
        <strain evidence="2">CCBAU 65647</strain>
    </source>
</reference>
<evidence type="ECO:0000313" key="1">
    <source>
        <dbReference type="EMBL" id="RUM27107.1"/>
    </source>
</evidence>
<dbReference type="Proteomes" id="UP000278823">
    <property type="component" value="Unassembled WGS sequence"/>
</dbReference>
<evidence type="ECO:0000313" key="2">
    <source>
        <dbReference type="Proteomes" id="UP000278823"/>
    </source>
</evidence>
<dbReference type="EMBL" id="RJTH01000001">
    <property type="protein sequence ID" value="RUM27107.1"/>
    <property type="molecule type" value="Genomic_DNA"/>
</dbReference>
<keyword evidence="2" id="KW-1185">Reference proteome</keyword>
<proteinExistence type="predicted"/>
<comment type="caution">
    <text evidence="1">The sequence shown here is derived from an EMBL/GenBank/DDBJ whole genome shotgun (WGS) entry which is preliminary data.</text>
</comment>
<name>A0A3S0STB7_9HYPH</name>
<dbReference type="AlphaFoldDB" id="A0A3S0STB7"/>
<accession>A0A3S0STB7</accession>
<sequence length="585" mass="64786">MGTDLASNIEDVMSLDLIEKEILRFLADSEPEVLCIRGKWGVGKTYTWDSLLGKAANNNVVALKKYAYVTLFGLNSLEDLRFSIFENTNSGAELTQAATIESFSSMIQQAADAGRRSRNLIEFVASAFNRKGITDALAKVGFLNVRKQLICVDDLERAGKGLEVRDVLGLISFLRAKRDCKIVLLLNDEQIGESKAEFWKQVEKVADTILHFNLSPSEASNIAFGTHQSDIRTIVEPLLHILNITNIRIIKKIQLGAARLTEILAGQDEDVVKQALTAFVLSKWAVLDPDNAPPTAYIRGYNEFAVALRASNSKETPVDKFADLLALYPYNSTDELDDVVIAGAEAGYFNETLLNQRAALISARKKKTEGGEEFSRVWKDMYHGSLATSDEDFLEALFKSAMQEAALITPLNINSSIKLLREFGRPELADKLIDAYIDAKSDENLEFFDLRHHHFSGDESVDDNLKTAFQEKFDSFVDDRKPLDVLKSIAQRQGWSEADVALLAKQTSSDFETMFEALQGNEVRWGIESVGSIGNSGRPGAEAIRKASTDALRRIAQKSPIRARKIARFGISLDEAIATSEPDGS</sequence>
<protein>
    <recommendedName>
        <fullName evidence="3">KAP NTPase domain-containing protein</fullName>
    </recommendedName>
</protein>
<gene>
    <name evidence="1" type="ORF">EFQ99_02585</name>
</gene>
<dbReference type="Gene3D" id="3.40.50.300">
    <property type="entry name" value="P-loop containing nucleotide triphosphate hydrolases"/>
    <property type="match status" value="1"/>
</dbReference>
<dbReference type="SUPFAM" id="SSF52540">
    <property type="entry name" value="P-loop containing nucleoside triphosphate hydrolases"/>
    <property type="match status" value="1"/>
</dbReference>
<dbReference type="InterPro" id="IPR027417">
    <property type="entry name" value="P-loop_NTPase"/>
</dbReference>
<organism evidence="1 2">
    <name type="scientific">Rhizobium vallis</name>
    <dbReference type="NCBI Taxonomy" id="634290"/>
    <lineage>
        <taxon>Bacteria</taxon>
        <taxon>Pseudomonadati</taxon>
        <taxon>Pseudomonadota</taxon>
        <taxon>Alphaproteobacteria</taxon>
        <taxon>Hyphomicrobiales</taxon>
        <taxon>Rhizobiaceae</taxon>
        <taxon>Rhizobium/Agrobacterium group</taxon>
        <taxon>Rhizobium</taxon>
    </lineage>
</organism>
<evidence type="ECO:0008006" key="3">
    <source>
        <dbReference type="Google" id="ProtNLM"/>
    </source>
</evidence>